<organism evidence="6 7">
    <name type="scientific">Sulfobacillus benefaciens</name>
    <dbReference type="NCBI Taxonomy" id="453960"/>
    <lineage>
        <taxon>Bacteria</taxon>
        <taxon>Bacillati</taxon>
        <taxon>Bacillota</taxon>
        <taxon>Clostridia</taxon>
        <taxon>Eubacteriales</taxon>
        <taxon>Clostridiales Family XVII. Incertae Sedis</taxon>
        <taxon>Sulfobacillus</taxon>
    </lineage>
</organism>
<evidence type="ECO:0000256" key="1">
    <source>
        <dbReference type="ARBA" id="ARBA00006607"/>
    </source>
</evidence>
<dbReference type="InterPro" id="IPR027413">
    <property type="entry name" value="GROEL-like_equatorial_sf"/>
</dbReference>
<keyword evidence="2" id="KW-0143">Chaperone</keyword>
<dbReference type="SUPFAM" id="SSF52029">
    <property type="entry name" value="GroEL apical domain-like"/>
    <property type="match status" value="1"/>
</dbReference>
<evidence type="ECO:0000313" key="7">
    <source>
        <dbReference type="Proteomes" id="UP000242699"/>
    </source>
</evidence>
<dbReference type="PRINTS" id="PR00298">
    <property type="entry name" value="CHAPERONIN60"/>
</dbReference>
<dbReference type="GO" id="GO:0042026">
    <property type="term" value="P:protein refolding"/>
    <property type="evidence" value="ECO:0007669"/>
    <property type="project" value="InterPro"/>
</dbReference>
<dbReference type="NCBIfam" id="NF009487">
    <property type="entry name" value="PRK12849.1"/>
    <property type="match status" value="1"/>
</dbReference>
<protein>
    <recommendedName>
        <fullName evidence="4">60 kDa chaperonin</fullName>
    </recommendedName>
</protein>
<dbReference type="FunFam" id="3.50.7.10:FF:000001">
    <property type="entry name" value="60 kDa chaperonin"/>
    <property type="match status" value="1"/>
</dbReference>
<evidence type="ECO:0000256" key="3">
    <source>
        <dbReference type="RuleBase" id="RU000418"/>
    </source>
</evidence>
<dbReference type="Proteomes" id="UP000242699">
    <property type="component" value="Unassembled WGS sequence"/>
</dbReference>
<dbReference type="GO" id="GO:0140662">
    <property type="term" value="F:ATP-dependent protein folding chaperone"/>
    <property type="evidence" value="ECO:0007669"/>
    <property type="project" value="InterPro"/>
</dbReference>
<accession>A0A2T2X8G8</accession>
<dbReference type="InterPro" id="IPR027410">
    <property type="entry name" value="TCP-1-like_intermed_sf"/>
</dbReference>
<dbReference type="GO" id="GO:0005524">
    <property type="term" value="F:ATP binding"/>
    <property type="evidence" value="ECO:0007669"/>
    <property type="project" value="InterPro"/>
</dbReference>
<dbReference type="Gene3D" id="1.10.560.10">
    <property type="entry name" value="GroEL-like equatorial domain"/>
    <property type="match status" value="1"/>
</dbReference>
<evidence type="ECO:0000256" key="4">
    <source>
        <dbReference type="RuleBase" id="RU000419"/>
    </source>
</evidence>
<comment type="similarity">
    <text evidence="1 3">Belongs to the chaperonin (HSP60) family.</text>
</comment>
<proteinExistence type="inferred from homology"/>
<dbReference type="InterPro" id="IPR002423">
    <property type="entry name" value="Cpn60/GroEL/TCP-1"/>
</dbReference>
<dbReference type="Gene3D" id="3.50.7.10">
    <property type="entry name" value="GroEL"/>
    <property type="match status" value="1"/>
</dbReference>
<dbReference type="NCBIfam" id="NF000592">
    <property type="entry name" value="PRK00013.1"/>
    <property type="match status" value="1"/>
</dbReference>
<dbReference type="AlphaFoldDB" id="A0A2T2X8G8"/>
<feature type="region of interest" description="Disordered" evidence="5">
    <location>
        <begin position="523"/>
        <end position="544"/>
    </location>
</feature>
<evidence type="ECO:0000256" key="5">
    <source>
        <dbReference type="SAM" id="MobiDB-lite"/>
    </source>
</evidence>
<reference evidence="6 7" key="1">
    <citation type="journal article" date="2014" name="BMC Genomics">
        <title>Comparison of environmental and isolate Sulfobacillus genomes reveals diverse carbon, sulfur, nitrogen, and hydrogen metabolisms.</title>
        <authorList>
            <person name="Justice N.B."/>
            <person name="Norman A."/>
            <person name="Brown C.T."/>
            <person name="Singh A."/>
            <person name="Thomas B.C."/>
            <person name="Banfield J.F."/>
        </authorList>
    </citation>
    <scope>NUCLEOTIDE SEQUENCE [LARGE SCALE GENOMIC DNA]</scope>
    <source>
        <strain evidence="6">AMDSBA1</strain>
    </source>
</reference>
<name>A0A2T2X8G8_9FIRM</name>
<evidence type="ECO:0000256" key="2">
    <source>
        <dbReference type="ARBA" id="ARBA00023186"/>
    </source>
</evidence>
<comment type="function">
    <text evidence="4">Together with its co-chaperonin GroES, plays an essential role in assisting protein folding. The GroEL-GroES system forms a nano-cage that allows encapsulation of the non-native substrate proteins and provides a physical environment optimized to promote and accelerate protein folding.</text>
</comment>
<dbReference type="PANTHER" id="PTHR45633">
    <property type="entry name" value="60 KDA HEAT SHOCK PROTEIN, MITOCHONDRIAL"/>
    <property type="match status" value="1"/>
</dbReference>
<gene>
    <name evidence="6" type="ORF">C7B43_04805</name>
</gene>
<dbReference type="InterPro" id="IPR001844">
    <property type="entry name" value="Cpn60/GroEL"/>
</dbReference>
<dbReference type="EMBL" id="PXYT01000007">
    <property type="protein sequence ID" value="PSR30792.1"/>
    <property type="molecule type" value="Genomic_DNA"/>
</dbReference>
<dbReference type="Gene3D" id="3.30.260.10">
    <property type="entry name" value="TCP-1-like chaperonin intermediate domain"/>
    <property type="match status" value="1"/>
</dbReference>
<evidence type="ECO:0000313" key="6">
    <source>
        <dbReference type="EMBL" id="PSR30792.1"/>
    </source>
</evidence>
<dbReference type="SUPFAM" id="SSF48592">
    <property type="entry name" value="GroEL equatorial domain-like"/>
    <property type="match status" value="1"/>
</dbReference>
<feature type="compositionally biased region" description="Gly residues" evidence="5">
    <location>
        <begin position="533"/>
        <end position="544"/>
    </location>
</feature>
<dbReference type="Pfam" id="PF00118">
    <property type="entry name" value="Cpn60_TCP1"/>
    <property type="match status" value="1"/>
</dbReference>
<comment type="subunit">
    <text evidence="4">Forms a cylinder of 14 subunits composed of two heptameric rings stacked back-to-back. Interacts with the co-chaperonin GroES.</text>
</comment>
<dbReference type="InterPro" id="IPR027409">
    <property type="entry name" value="GroEL-like_apical_dom_sf"/>
</dbReference>
<comment type="caution">
    <text evidence="6">The sequence shown here is derived from an EMBL/GenBank/DDBJ whole genome shotgun (WGS) entry which is preliminary data.</text>
</comment>
<sequence>MPKLLRFEEEARQSLAQGVHILSLAVRGTLGPKGKLAVMDRLIGKPAVSNDGISIANEIEVLDRFQNMGIQLAREAAFQTNEVAGDGTTTSMILADALIQHAQPALDEGINSVDLTRQLELWGKTVQDIILSQCFALDGQNALEAVARIAAGDETLGQLVAEILTRLGVESHIELEPHFGPDTIQYHGGMQFDRGYISHHLVTNPKSMTIEMTDVALLFTDQKLSHFGTLDALIEQAVEQGHDVLLIAEDYDEKATAHIVALNESSLRHIAAIRAPEFGPWRKMALEDLAIFTGGRFLARDLSLSPDEAEWTDLGFAGHVVVTQDRITMTDGHGSPDIIQGRQNAIREQLAYTQQPFERDKLEERLTRLAGNTAVLLVGGLNTVEQKERLQRAEDAINAAKHALQDGVVLGGGISYVHAAMKIKDLALASRPDTKEWARQILCRALEEPLRTLAENSGLSPETVLAHIDLGSYLGLNALNAQLEDLREARILDSVTSVIQALVNALSIAKMVLTTSVLISDTLDAPDPTQGPARGGGGEALGMH</sequence>